<dbReference type="InterPro" id="IPR038765">
    <property type="entry name" value="Papain-like_cys_pep_sf"/>
</dbReference>
<evidence type="ECO:0000313" key="1">
    <source>
        <dbReference type="EMBL" id="CAD2184150.1"/>
    </source>
</evidence>
<dbReference type="Proteomes" id="UP000580250">
    <property type="component" value="Unassembled WGS sequence"/>
</dbReference>
<gene>
    <name evidence="1" type="ORF">MENT_LOCUS36490</name>
</gene>
<sequence length="120" mass="13428">MSSEYCGPLPISSKLNNSRYNEVYDLSVDSMDNLAKEGKIAPGISTIQKSGKTGFTNRKNSCFVNCILQGLRIQEILSHYTRPNKYQNISTEQINAAHRELYRPASQPTPTPTGVKNMLF</sequence>
<organism evidence="1 2">
    <name type="scientific">Meloidogyne enterolobii</name>
    <name type="common">Root-knot nematode worm</name>
    <name type="synonym">Meloidogyne mayaguensis</name>
    <dbReference type="NCBI Taxonomy" id="390850"/>
    <lineage>
        <taxon>Eukaryota</taxon>
        <taxon>Metazoa</taxon>
        <taxon>Ecdysozoa</taxon>
        <taxon>Nematoda</taxon>
        <taxon>Chromadorea</taxon>
        <taxon>Rhabditida</taxon>
        <taxon>Tylenchina</taxon>
        <taxon>Tylenchomorpha</taxon>
        <taxon>Tylenchoidea</taxon>
        <taxon>Meloidogynidae</taxon>
        <taxon>Meloidogyninae</taxon>
        <taxon>Meloidogyne</taxon>
    </lineage>
</organism>
<dbReference type="AlphaFoldDB" id="A0A6V7WB43"/>
<dbReference type="SUPFAM" id="SSF54001">
    <property type="entry name" value="Cysteine proteinases"/>
    <property type="match status" value="1"/>
</dbReference>
<name>A0A6V7WB43_MELEN</name>
<dbReference type="EMBL" id="CAJEWN010000491">
    <property type="protein sequence ID" value="CAD2184150.1"/>
    <property type="molecule type" value="Genomic_DNA"/>
</dbReference>
<evidence type="ECO:0000313" key="2">
    <source>
        <dbReference type="Proteomes" id="UP000580250"/>
    </source>
</evidence>
<proteinExistence type="predicted"/>
<protein>
    <submittedName>
        <fullName evidence="1">Uncharacterized protein</fullName>
    </submittedName>
</protein>
<reference evidence="1 2" key="1">
    <citation type="submission" date="2020-08" db="EMBL/GenBank/DDBJ databases">
        <authorList>
            <person name="Koutsovoulos G."/>
            <person name="Danchin GJ E."/>
        </authorList>
    </citation>
    <scope>NUCLEOTIDE SEQUENCE [LARGE SCALE GENOMIC DNA]</scope>
</reference>
<comment type="caution">
    <text evidence="1">The sequence shown here is derived from an EMBL/GenBank/DDBJ whole genome shotgun (WGS) entry which is preliminary data.</text>
</comment>
<dbReference type="Gene3D" id="3.90.70.10">
    <property type="entry name" value="Cysteine proteinases"/>
    <property type="match status" value="1"/>
</dbReference>
<accession>A0A6V7WB43</accession>
<dbReference type="OrthoDB" id="6686792at2759"/>